<protein>
    <recommendedName>
        <fullName evidence="4">Lipoprotein</fullName>
    </recommendedName>
</protein>
<evidence type="ECO:0000256" key="1">
    <source>
        <dbReference type="SAM" id="SignalP"/>
    </source>
</evidence>
<gene>
    <name evidence="2" type="ORF">PLAN_MP40012</name>
</gene>
<dbReference type="EMBL" id="CZCZ02000003">
    <property type="protein sequence ID" value="CAC5339837.1"/>
    <property type="molecule type" value="Genomic_DNA"/>
</dbReference>
<reference evidence="2" key="1">
    <citation type="submission" date="2020-05" db="EMBL/GenBank/DDBJ databases">
        <authorList>
            <consortium name="Genoscope - CEA"/>
            <person name="William W."/>
        </authorList>
    </citation>
    <scope>NUCLEOTIDE SEQUENCE [LARGE SCALE GENOMIC DNA]</scope>
    <source>
        <strain evidence="2">PCC 7821</strain>
    </source>
</reference>
<proteinExistence type="predicted"/>
<dbReference type="RefSeq" id="WP_071783121.1">
    <property type="nucleotide sequence ID" value="NZ_CZCZ02000003.1"/>
</dbReference>
<name>A0A6J7ZFG0_PLARU</name>
<feature type="chain" id="PRO_5029008172" description="Lipoprotein" evidence="1">
    <location>
        <begin position="27"/>
        <end position="148"/>
    </location>
</feature>
<evidence type="ECO:0000313" key="2">
    <source>
        <dbReference type="EMBL" id="CAC5339837.1"/>
    </source>
</evidence>
<feature type="signal peptide" evidence="1">
    <location>
        <begin position="1"/>
        <end position="26"/>
    </location>
</feature>
<evidence type="ECO:0008006" key="4">
    <source>
        <dbReference type="Google" id="ProtNLM"/>
    </source>
</evidence>
<accession>A0A6J7ZFG0</accession>
<comment type="caution">
    <text evidence="2">The sequence shown here is derived from an EMBL/GenBank/DDBJ whole genome shotgun (WGS) entry which is preliminary data.</text>
</comment>
<dbReference type="Proteomes" id="UP000196521">
    <property type="component" value="Unassembled WGS sequence"/>
</dbReference>
<sequence length="148" mass="17286">MMKRWKILSFQIILAALESCFLPAYSDLITNPAYINKMCQRQQDLPQIERFTVFYQQEFSSQNKTYWLYAGRYQDGGVIFCVSEPNFNQARELNAEPLQFQFIENISQDSNNNSTFLITVREGNGRNAPLTNYRLDLVNPNQPVLTRL</sequence>
<keyword evidence="3" id="KW-1185">Reference proteome</keyword>
<keyword evidence="1" id="KW-0732">Signal</keyword>
<dbReference type="AlphaFoldDB" id="A0A6J7ZFG0"/>
<evidence type="ECO:0000313" key="3">
    <source>
        <dbReference type="Proteomes" id="UP000196521"/>
    </source>
</evidence>
<organism evidence="2 3">
    <name type="scientific">Planktothrix rubescens CCAP 1459/22</name>
    <dbReference type="NCBI Taxonomy" id="329571"/>
    <lineage>
        <taxon>Bacteria</taxon>
        <taxon>Bacillati</taxon>
        <taxon>Cyanobacteriota</taxon>
        <taxon>Cyanophyceae</taxon>
        <taxon>Oscillatoriophycideae</taxon>
        <taxon>Oscillatoriales</taxon>
        <taxon>Microcoleaceae</taxon>
        <taxon>Planktothrix</taxon>
    </lineage>
</organism>